<protein>
    <submittedName>
        <fullName evidence="2">Uncharacterized protein</fullName>
    </submittedName>
</protein>
<keyword evidence="3" id="KW-1185">Reference proteome</keyword>
<dbReference type="AlphaFoldDB" id="A0AAN9ISD7"/>
<comment type="caution">
    <text evidence="2">The sequence shown here is derived from an EMBL/GenBank/DDBJ whole genome shotgun (WGS) entry which is preliminary data.</text>
</comment>
<evidence type="ECO:0000256" key="1">
    <source>
        <dbReference type="SAM" id="MobiDB-lite"/>
    </source>
</evidence>
<proteinExistence type="predicted"/>
<accession>A0AAN9ISD7</accession>
<dbReference type="EMBL" id="JAYKXN010000005">
    <property type="protein sequence ID" value="KAK7285413.1"/>
    <property type="molecule type" value="Genomic_DNA"/>
</dbReference>
<gene>
    <name evidence="2" type="ORF">RJT34_20183</name>
</gene>
<evidence type="ECO:0000313" key="2">
    <source>
        <dbReference type="EMBL" id="KAK7285413.1"/>
    </source>
</evidence>
<organism evidence="2 3">
    <name type="scientific">Clitoria ternatea</name>
    <name type="common">Butterfly pea</name>
    <dbReference type="NCBI Taxonomy" id="43366"/>
    <lineage>
        <taxon>Eukaryota</taxon>
        <taxon>Viridiplantae</taxon>
        <taxon>Streptophyta</taxon>
        <taxon>Embryophyta</taxon>
        <taxon>Tracheophyta</taxon>
        <taxon>Spermatophyta</taxon>
        <taxon>Magnoliopsida</taxon>
        <taxon>eudicotyledons</taxon>
        <taxon>Gunneridae</taxon>
        <taxon>Pentapetalae</taxon>
        <taxon>rosids</taxon>
        <taxon>fabids</taxon>
        <taxon>Fabales</taxon>
        <taxon>Fabaceae</taxon>
        <taxon>Papilionoideae</taxon>
        <taxon>50 kb inversion clade</taxon>
        <taxon>NPAAA clade</taxon>
        <taxon>indigoferoid/millettioid clade</taxon>
        <taxon>Phaseoleae</taxon>
        <taxon>Clitoria</taxon>
    </lineage>
</organism>
<name>A0AAN9ISD7_CLITE</name>
<feature type="region of interest" description="Disordered" evidence="1">
    <location>
        <begin position="100"/>
        <end position="123"/>
    </location>
</feature>
<feature type="compositionally biased region" description="Basic and acidic residues" evidence="1">
    <location>
        <begin position="20"/>
        <end position="40"/>
    </location>
</feature>
<sequence length="123" mass="13015">MSASRAGPGSACGRGNQPDLVKKKVDHGDREAGASRRDWSDSSAFSGSVVIELVVAEGKNQLRERVDPIRGRCVDHRSGSGFPGGEGRLTVQGRRFARSASDLACGGSNRPGRPIRSGRWGLV</sequence>
<dbReference type="Proteomes" id="UP001359559">
    <property type="component" value="Unassembled WGS sequence"/>
</dbReference>
<evidence type="ECO:0000313" key="3">
    <source>
        <dbReference type="Proteomes" id="UP001359559"/>
    </source>
</evidence>
<feature type="region of interest" description="Disordered" evidence="1">
    <location>
        <begin position="1"/>
        <end position="41"/>
    </location>
</feature>
<reference evidence="2 3" key="1">
    <citation type="submission" date="2024-01" db="EMBL/GenBank/DDBJ databases">
        <title>The genomes of 5 underutilized Papilionoideae crops provide insights into root nodulation and disease resistance.</title>
        <authorList>
            <person name="Yuan L."/>
        </authorList>
    </citation>
    <scope>NUCLEOTIDE SEQUENCE [LARGE SCALE GENOMIC DNA]</scope>
    <source>
        <strain evidence="2">LY-2023</strain>
        <tissue evidence="2">Leaf</tissue>
    </source>
</reference>